<dbReference type="EMBL" id="CACRXK020002549">
    <property type="protein sequence ID" value="CAB3994836.1"/>
    <property type="molecule type" value="Genomic_DNA"/>
</dbReference>
<evidence type="ECO:0000256" key="6">
    <source>
        <dbReference type="ARBA" id="ARBA00023170"/>
    </source>
</evidence>
<evidence type="ECO:0000256" key="2">
    <source>
        <dbReference type="ARBA" id="ARBA00022692"/>
    </source>
</evidence>
<feature type="transmembrane region" description="Helical" evidence="9">
    <location>
        <begin position="272"/>
        <end position="292"/>
    </location>
</feature>
<dbReference type="SMART" id="SM01381">
    <property type="entry name" value="7TM_GPCR_Srsx"/>
    <property type="match status" value="1"/>
</dbReference>
<feature type="region of interest" description="Disordered" evidence="8">
    <location>
        <begin position="1"/>
        <end position="21"/>
    </location>
</feature>
<evidence type="ECO:0000256" key="1">
    <source>
        <dbReference type="ARBA" id="ARBA00004141"/>
    </source>
</evidence>
<feature type="transmembrane region" description="Helical" evidence="9">
    <location>
        <begin position="59"/>
        <end position="83"/>
    </location>
</feature>
<feature type="compositionally biased region" description="Polar residues" evidence="8">
    <location>
        <begin position="1"/>
        <end position="17"/>
    </location>
</feature>
<feature type="transmembrane region" description="Helical" evidence="9">
    <location>
        <begin position="26"/>
        <end position="47"/>
    </location>
</feature>
<evidence type="ECO:0000313" key="11">
    <source>
        <dbReference type="Proteomes" id="UP001152795"/>
    </source>
</evidence>
<dbReference type="OrthoDB" id="10071887at2759"/>
<feature type="transmembrane region" description="Helical" evidence="9">
    <location>
        <begin position="179"/>
        <end position="202"/>
    </location>
</feature>
<keyword evidence="11" id="KW-1185">Reference proteome</keyword>
<dbReference type="PANTHER" id="PTHR24240">
    <property type="entry name" value="OPSIN"/>
    <property type="match status" value="1"/>
</dbReference>
<dbReference type="CDD" id="cd00637">
    <property type="entry name" value="7tm_classA_rhodopsin-like"/>
    <property type="match status" value="1"/>
</dbReference>
<evidence type="ECO:0000256" key="3">
    <source>
        <dbReference type="ARBA" id="ARBA00022989"/>
    </source>
</evidence>
<dbReference type="InterPro" id="IPR050125">
    <property type="entry name" value="GPCR_opsins"/>
</dbReference>
<evidence type="ECO:0000256" key="4">
    <source>
        <dbReference type="ARBA" id="ARBA00023040"/>
    </source>
</evidence>
<keyword evidence="6 10" id="KW-0675">Receptor</keyword>
<keyword evidence="3 9" id="KW-1133">Transmembrane helix</keyword>
<dbReference type="PRINTS" id="PR00237">
    <property type="entry name" value="GPCRRHODOPSN"/>
</dbReference>
<evidence type="ECO:0000256" key="5">
    <source>
        <dbReference type="ARBA" id="ARBA00023136"/>
    </source>
</evidence>
<organism evidence="10 11">
    <name type="scientific">Paramuricea clavata</name>
    <name type="common">Red gorgonian</name>
    <name type="synonym">Violescent sea-whip</name>
    <dbReference type="NCBI Taxonomy" id="317549"/>
    <lineage>
        <taxon>Eukaryota</taxon>
        <taxon>Metazoa</taxon>
        <taxon>Cnidaria</taxon>
        <taxon>Anthozoa</taxon>
        <taxon>Octocorallia</taxon>
        <taxon>Malacalcyonacea</taxon>
        <taxon>Plexauridae</taxon>
        <taxon>Paramuricea</taxon>
    </lineage>
</organism>
<evidence type="ECO:0000256" key="8">
    <source>
        <dbReference type="SAM" id="MobiDB-lite"/>
    </source>
</evidence>
<dbReference type="InterPro" id="IPR017452">
    <property type="entry name" value="GPCR_Rhodpsn_7TM"/>
</dbReference>
<dbReference type="GO" id="GO:0004930">
    <property type="term" value="F:G protein-coupled receptor activity"/>
    <property type="evidence" value="ECO:0007669"/>
    <property type="project" value="UniProtKB-KW"/>
</dbReference>
<dbReference type="Gene3D" id="1.20.1070.10">
    <property type="entry name" value="Rhodopsin 7-helix transmembrane proteins"/>
    <property type="match status" value="1"/>
</dbReference>
<feature type="transmembrane region" description="Helical" evidence="9">
    <location>
        <begin position="234"/>
        <end position="252"/>
    </location>
</feature>
<dbReference type="PROSITE" id="PS50262">
    <property type="entry name" value="G_PROTEIN_RECEP_F1_2"/>
    <property type="match status" value="1"/>
</dbReference>
<dbReference type="Pfam" id="PF00001">
    <property type="entry name" value="7tm_1"/>
    <property type="match status" value="1"/>
</dbReference>
<keyword evidence="5 9" id="KW-0472">Membrane</keyword>
<evidence type="ECO:0000313" key="10">
    <source>
        <dbReference type="EMBL" id="CAB3994836.1"/>
    </source>
</evidence>
<accession>A0A6S7GXL9</accession>
<feature type="transmembrane region" description="Helical" evidence="9">
    <location>
        <begin position="95"/>
        <end position="117"/>
    </location>
</feature>
<sequence>MFTNGSNNTLPAETTSSPEDKSSRGWFALFLTLVALFGHTLVFLAFYRERKLRTLQNIVIINLSVADFLFSAIVPSTHVVRLLRREETLSETPCYVTGVASMLLCLASINTLTFISIERFMATNYPIKHRRYFDLKLVKVALAIIWCWSAILSAFPFLTTKYVFLKRFFHCSPDWAKNLATTLTLVILGIGIPLVILIYCNFHIVYALRQSRQIHTNNTNRDISNARYKRERQMSVLTFAVVVTFAICWAPYSAAMLCLARGNCGFSEDFMFLALILSILNSSCNPLIYGLLNRNFRNGFKNIITCRRAETSPANMLTMAATQNCFTDFKMTKRRTIYNDNI</sequence>
<dbReference type="InterPro" id="IPR000276">
    <property type="entry name" value="GPCR_Rhodpsn"/>
</dbReference>
<evidence type="ECO:0000256" key="9">
    <source>
        <dbReference type="SAM" id="Phobius"/>
    </source>
</evidence>
<keyword evidence="4" id="KW-0297">G-protein coupled receptor</keyword>
<proteinExistence type="predicted"/>
<dbReference type="Proteomes" id="UP001152795">
    <property type="component" value="Unassembled WGS sequence"/>
</dbReference>
<dbReference type="GO" id="GO:0016020">
    <property type="term" value="C:membrane"/>
    <property type="evidence" value="ECO:0007669"/>
    <property type="project" value="UniProtKB-SubCell"/>
</dbReference>
<comment type="subcellular location">
    <subcellularLocation>
        <location evidence="1">Membrane</location>
        <topology evidence="1">Multi-pass membrane protein</topology>
    </subcellularLocation>
</comment>
<dbReference type="AlphaFoldDB" id="A0A6S7GXL9"/>
<reference evidence="10" key="1">
    <citation type="submission" date="2020-04" db="EMBL/GenBank/DDBJ databases">
        <authorList>
            <person name="Alioto T."/>
            <person name="Alioto T."/>
            <person name="Gomez Garrido J."/>
        </authorList>
    </citation>
    <scope>NUCLEOTIDE SEQUENCE</scope>
    <source>
        <strain evidence="10">A484AB</strain>
    </source>
</reference>
<keyword evidence="2 9" id="KW-0812">Transmembrane</keyword>
<evidence type="ECO:0000256" key="7">
    <source>
        <dbReference type="ARBA" id="ARBA00023224"/>
    </source>
</evidence>
<gene>
    <name evidence="10" type="ORF">PACLA_8A040499</name>
</gene>
<keyword evidence="7" id="KW-0807">Transducer</keyword>
<name>A0A6S7GXL9_PARCT</name>
<protein>
    <submittedName>
        <fullName evidence="10">D(2) dopamine receptor A-like</fullName>
    </submittedName>
</protein>
<dbReference type="SUPFAM" id="SSF81321">
    <property type="entry name" value="Family A G protein-coupled receptor-like"/>
    <property type="match status" value="1"/>
</dbReference>
<comment type="caution">
    <text evidence="10">The sequence shown here is derived from an EMBL/GenBank/DDBJ whole genome shotgun (WGS) entry which is preliminary data.</text>
</comment>
<feature type="transmembrane region" description="Helical" evidence="9">
    <location>
        <begin position="137"/>
        <end position="159"/>
    </location>
</feature>